<organism evidence="2 3">
    <name type="scientific">Mytilus coruscus</name>
    <name type="common">Sea mussel</name>
    <dbReference type="NCBI Taxonomy" id="42192"/>
    <lineage>
        <taxon>Eukaryota</taxon>
        <taxon>Metazoa</taxon>
        <taxon>Spiralia</taxon>
        <taxon>Lophotrochozoa</taxon>
        <taxon>Mollusca</taxon>
        <taxon>Bivalvia</taxon>
        <taxon>Autobranchia</taxon>
        <taxon>Pteriomorphia</taxon>
        <taxon>Mytilida</taxon>
        <taxon>Mytiloidea</taxon>
        <taxon>Mytilidae</taxon>
        <taxon>Mytilinae</taxon>
        <taxon>Mytilus</taxon>
    </lineage>
</organism>
<name>A0A6J8ALW9_MYTCO</name>
<dbReference type="Gene3D" id="1.10.340.70">
    <property type="match status" value="1"/>
</dbReference>
<accession>A0A6J8ALW9</accession>
<gene>
    <name evidence="2" type="ORF">MCOR_8398</name>
</gene>
<keyword evidence="3" id="KW-1185">Reference proteome</keyword>
<dbReference type="PANTHER" id="PTHR37984:SF7">
    <property type="entry name" value="INTEGRASE CATALYTIC DOMAIN-CONTAINING PROTEIN"/>
    <property type="match status" value="1"/>
</dbReference>
<dbReference type="Proteomes" id="UP000507470">
    <property type="component" value="Unassembled WGS sequence"/>
</dbReference>
<evidence type="ECO:0000313" key="3">
    <source>
        <dbReference type="Proteomes" id="UP000507470"/>
    </source>
</evidence>
<dbReference type="OrthoDB" id="444601at2759"/>
<dbReference type="AlphaFoldDB" id="A0A6J8ALW9"/>
<dbReference type="EMBL" id="CACVKT020001553">
    <property type="protein sequence ID" value="CAC5369073.1"/>
    <property type="molecule type" value="Genomic_DNA"/>
</dbReference>
<evidence type="ECO:0000313" key="2">
    <source>
        <dbReference type="EMBL" id="CAC5369073.1"/>
    </source>
</evidence>
<dbReference type="InterPro" id="IPR050951">
    <property type="entry name" value="Retrovirus_Pol_polyprotein"/>
</dbReference>
<feature type="domain" description="Integrase zinc-binding" evidence="1">
    <location>
        <begin position="120"/>
        <end position="173"/>
    </location>
</feature>
<dbReference type="Pfam" id="PF17921">
    <property type="entry name" value="Integrase_H2C2"/>
    <property type="match status" value="1"/>
</dbReference>
<dbReference type="InterPro" id="IPR041588">
    <property type="entry name" value="Integrase_H2C2"/>
</dbReference>
<protein>
    <recommendedName>
        <fullName evidence="1">Integrase zinc-binding domain-containing protein</fullName>
    </recommendedName>
</protein>
<sequence length="400" mass="47104">MLLRLQTYNYSVNYNPGKLMFVPDILSRAYIKDDRDNISDDIECFINMVIKSMPVSDKKMEEIRDETEKDDKLSIVRKYIREGWPENKYDVPNKINEYWNCKDELTEYKGIVLKGEKIVIPTSLRDEMMKRLHESHLGIEKNKKLATDFKYWPGINGQIDDTISNCGICLENRYSKQKEPMIPSEIPEIPWHTVGTDLFHWNGSDYLIVVDYYSRYFEIAKLENITEKYVNIAKSLLDKAIADEKDPYIALLDYRNTPINDVSSPAQLLMNRRLRGKLPATQKQLTQKTCKKQQKFSKGQTVRYQDNNRWKPAVITDQHDQPRSYTIQTPYGNTYRRNTKHIMKTNENFENVSLDDEIQYELPNEDTVIEKEKSDNSEQPYTTRSGITIRPPIIYKDYVN</sequence>
<evidence type="ECO:0000259" key="1">
    <source>
        <dbReference type="Pfam" id="PF17921"/>
    </source>
</evidence>
<reference evidence="2 3" key="1">
    <citation type="submission" date="2020-06" db="EMBL/GenBank/DDBJ databases">
        <authorList>
            <person name="Li R."/>
            <person name="Bekaert M."/>
        </authorList>
    </citation>
    <scope>NUCLEOTIDE SEQUENCE [LARGE SCALE GENOMIC DNA]</scope>
    <source>
        <strain evidence="3">wild</strain>
    </source>
</reference>
<proteinExistence type="predicted"/>
<dbReference type="FunFam" id="1.10.340.70:FF:000003">
    <property type="entry name" value="Protein CBG25708"/>
    <property type="match status" value="1"/>
</dbReference>
<dbReference type="PANTHER" id="PTHR37984">
    <property type="entry name" value="PROTEIN CBG26694"/>
    <property type="match status" value="1"/>
</dbReference>